<dbReference type="Pfam" id="PF07727">
    <property type="entry name" value="RVT_2"/>
    <property type="match status" value="1"/>
</dbReference>
<dbReference type="CDD" id="cd09272">
    <property type="entry name" value="RNase_HI_RT_Ty1"/>
    <property type="match status" value="1"/>
</dbReference>
<dbReference type="SUPFAM" id="SSF56672">
    <property type="entry name" value="DNA/RNA polymerases"/>
    <property type="match status" value="1"/>
</dbReference>
<reference evidence="3" key="1">
    <citation type="journal article" date="2022" name="Int. J. Mol. Sci.">
        <title>Draft Genome of Tanacetum Coccineum: Genomic Comparison of Closely Related Tanacetum-Family Plants.</title>
        <authorList>
            <person name="Yamashiro T."/>
            <person name="Shiraishi A."/>
            <person name="Nakayama K."/>
            <person name="Satake H."/>
        </authorList>
    </citation>
    <scope>NUCLEOTIDE SEQUENCE</scope>
</reference>
<dbReference type="PANTHER" id="PTHR11439:SF496">
    <property type="entry name" value="RNA-DIRECTED DNA POLYMERASE"/>
    <property type="match status" value="1"/>
</dbReference>
<dbReference type="InterPro" id="IPR013103">
    <property type="entry name" value="RVT_2"/>
</dbReference>
<dbReference type="InterPro" id="IPR043502">
    <property type="entry name" value="DNA/RNA_pol_sf"/>
</dbReference>
<evidence type="ECO:0000313" key="3">
    <source>
        <dbReference type="EMBL" id="GJT32828.1"/>
    </source>
</evidence>
<dbReference type="PANTHER" id="PTHR11439">
    <property type="entry name" value="GAG-POL-RELATED RETROTRANSPOSON"/>
    <property type="match status" value="1"/>
</dbReference>
<feature type="region of interest" description="Disordered" evidence="1">
    <location>
        <begin position="375"/>
        <end position="412"/>
    </location>
</feature>
<evidence type="ECO:0000259" key="2">
    <source>
        <dbReference type="Pfam" id="PF07727"/>
    </source>
</evidence>
<feature type="compositionally biased region" description="Polar residues" evidence="1">
    <location>
        <begin position="402"/>
        <end position="412"/>
    </location>
</feature>
<name>A0ABQ5D1G5_9ASTR</name>
<dbReference type="Proteomes" id="UP001151760">
    <property type="component" value="Unassembled WGS sequence"/>
</dbReference>
<evidence type="ECO:0000313" key="4">
    <source>
        <dbReference type="Proteomes" id="UP001151760"/>
    </source>
</evidence>
<comment type="caution">
    <text evidence="3">The sequence shown here is derived from an EMBL/GenBank/DDBJ whole genome shotgun (WGS) entry which is preliminary data.</text>
</comment>
<feature type="compositionally biased region" description="Basic residues" evidence="1">
    <location>
        <begin position="384"/>
        <end position="401"/>
    </location>
</feature>
<protein>
    <submittedName>
        <fullName evidence="3">Retrotransposon protein</fullName>
    </submittedName>
</protein>
<organism evidence="3 4">
    <name type="scientific">Tanacetum coccineum</name>
    <dbReference type="NCBI Taxonomy" id="301880"/>
    <lineage>
        <taxon>Eukaryota</taxon>
        <taxon>Viridiplantae</taxon>
        <taxon>Streptophyta</taxon>
        <taxon>Embryophyta</taxon>
        <taxon>Tracheophyta</taxon>
        <taxon>Spermatophyta</taxon>
        <taxon>Magnoliopsida</taxon>
        <taxon>eudicotyledons</taxon>
        <taxon>Gunneridae</taxon>
        <taxon>Pentapetalae</taxon>
        <taxon>asterids</taxon>
        <taxon>campanulids</taxon>
        <taxon>Asterales</taxon>
        <taxon>Asteraceae</taxon>
        <taxon>Asteroideae</taxon>
        <taxon>Anthemideae</taxon>
        <taxon>Anthemidinae</taxon>
        <taxon>Tanacetum</taxon>
    </lineage>
</organism>
<reference evidence="3" key="2">
    <citation type="submission" date="2022-01" db="EMBL/GenBank/DDBJ databases">
        <authorList>
            <person name="Yamashiro T."/>
            <person name="Shiraishi A."/>
            <person name="Satake H."/>
            <person name="Nakayama K."/>
        </authorList>
    </citation>
    <scope>NUCLEOTIDE SEQUENCE</scope>
</reference>
<dbReference type="EMBL" id="BQNB010014824">
    <property type="protein sequence ID" value="GJT32828.1"/>
    <property type="molecule type" value="Genomic_DNA"/>
</dbReference>
<feature type="domain" description="Reverse transcriptase Ty1/copia-type" evidence="2">
    <location>
        <begin position="7"/>
        <end position="121"/>
    </location>
</feature>
<proteinExistence type="predicted"/>
<gene>
    <name evidence="3" type="ORF">Tco_0923247</name>
</gene>
<sequence>MDGAVHTNKARLVAKGFTQTLGIDYEETFSPVADIRAIRILIAIAAFYDYEIWQMDVKTAFLNGYLNEEVYMEKPEGFVNKKFPNRVCKLKRSIYGLKQASRQWNKRIDYEIKKFGFKNSKRGTIPMQEKLKFSKSQGASTPAEIQRMQNITYALAVGSIMYVVRCTRPDVAFAQNITSQFQQNPGEVHWTAVNNILKYLRNTKDMFLVYGGDTKRELRVSCYTKAGYLTDADDMKSQTGYVFVLNGGVVGWKSTKQSIFTTSSTDAEYIAVFDASKEAVWIQKFISGLSVVPTIEEPINMYCDNTGAIKIVKDHGVTKGARHFRAKVHYLRETIEMGDVRIENVDTYDNLADPFTKALTFPKHSELTKKIGMIPARTDIQEKNKKKAKSKQFQARSRKGQSQKSAKQENTT</sequence>
<evidence type="ECO:0000256" key="1">
    <source>
        <dbReference type="SAM" id="MobiDB-lite"/>
    </source>
</evidence>
<accession>A0ABQ5D1G5</accession>
<keyword evidence="4" id="KW-1185">Reference proteome</keyword>